<keyword evidence="8" id="KW-1185">Reference proteome</keyword>
<dbReference type="InterPro" id="IPR000878">
    <property type="entry name" value="4pyrrol_Mease"/>
</dbReference>
<dbReference type="UniPathway" id="UPA00148"/>
<dbReference type="KEGG" id="apb:SAR116_0564"/>
<dbReference type="PIRSF" id="PIRSF036428">
    <property type="entry name" value="CobL"/>
    <property type="match status" value="1"/>
</dbReference>
<dbReference type="GO" id="GO:0008276">
    <property type="term" value="F:protein methyltransferase activity"/>
    <property type="evidence" value="ECO:0007669"/>
    <property type="project" value="InterPro"/>
</dbReference>
<evidence type="ECO:0000256" key="1">
    <source>
        <dbReference type="ARBA" id="ARBA00004953"/>
    </source>
</evidence>
<dbReference type="EMBL" id="CP001751">
    <property type="protein sequence ID" value="ADE38807.1"/>
    <property type="molecule type" value="Genomic_DNA"/>
</dbReference>
<evidence type="ECO:0000256" key="5">
    <source>
        <dbReference type="ARBA" id="ARBA00022691"/>
    </source>
</evidence>
<evidence type="ECO:0000259" key="6">
    <source>
        <dbReference type="Pfam" id="PF00590"/>
    </source>
</evidence>
<evidence type="ECO:0000256" key="3">
    <source>
        <dbReference type="ARBA" id="ARBA00022603"/>
    </source>
</evidence>
<sequence>MSTAPQNITIIGVTEAGCMALAPDALACIKAADHIFASKRFHATIDTDGIIESWPTPFSDLTTKLEATVGNIVILATGDPLWFGVGSSLVTHFGHDRCVIMPAVSGFQMAASRMRWPLADCETVTVHGRPVTGIIPYLYPRARLLVLTANAQSAADIAALLVDHGYGSAHITVLGDIGGEYETRFDAIASAWAHADISDFHILAITVPDHIGATGMALSDSLFETDGKMTKRDLRASALAKLSPFPGAVLWDVGAGSGAVSIDFLRHAPRGKAYAIDRDDAQIKRAMANARRHGVSASHDSPDAAGYHAIHASLPDGLFGLPTPDAIFIGGGLSPALIALCQQQLRPGGVLVAHAVTLESEAILLSSWQATKGDLTRIAVNHADPVGGYHGWRALMPVTQWVWRKNINTSGSSL</sequence>
<keyword evidence="3" id="KW-0489">Methyltransferase</keyword>
<dbReference type="InterPro" id="IPR035996">
    <property type="entry name" value="4pyrrol_Methylase_sf"/>
</dbReference>
<dbReference type="SUPFAM" id="SSF53335">
    <property type="entry name" value="S-adenosyl-L-methionine-dependent methyltransferases"/>
    <property type="match status" value="1"/>
</dbReference>
<dbReference type="HOGENOM" id="CLU_031955_0_0_5"/>
<dbReference type="InterPro" id="IPR029063">
    <property type="entry name" value="SAM-dependent_MTases_sf"/>
</dbReference>
<dbReference type="InterPro" id="IPR006365">
    <property type="entry name" value="Cbl_synth_CobL"/>
</dbReference>
<dbReference type="CDD" id="cd02440">
    <property type="entry name" value="AdoMet_MTases"/>
    <property type="match status" value="1"/>
</dbReference>
<dbReference type="PANTHER" id="PTHR43182">
    <property type="entry name" value="COBALT-PRECORRIN-6B C(15)-METHYLTRANSFERASE (DECARBOXYLATING)"/>
    <property type="match status" value="1"/>
</dbReference>
<organism evidence="7 8">
    <name type="scientific">Puniceispirillum marinum (strain IMCC1322)</name>
    <dbReference type="NCBI Taxonomy" id="488538"/>
    <lineage>
        <taxon>Bacteria</taxon>
        <taxon>Pseudomonadati</taxon>
        <taxon>Pseudomonadota</taxon>
        <taxon>Alphaproteobacteria</taxon>
        <taxon>Candidatus Puniceispirillales</taxon>
        <taxon>Candidatus Puniceispirillaceae</taxon>
        <taxon>Candidatus Puniceispirillum</taxon>
    </lineage>
</organism>
<comment type="pathway">
    <text evidence="1">Cofactor biosynthesis; adenosylcobalamin biosynthesis.</text>
</comment>
<dbReference type="eggNOG" id="COG2242">
    <property type="taxonomic scope" value="Bacteria"/>
</dbReference>
<accession>D5BRB0</accession>
<dbReference type="OrthoDB" id="9787825at2"/>
<dbReference type="SUPFAM" id="SSF53790">
    <property type="entry name" value="Tetrapyrrole methylase"/>
    <property type="match status" value="1"/>
</dbReference>
<gene>
    <name evidence="7" type="ordered locus">SAR116_0564</name>
</gene>
<dbReference type="InterPro" id="IPR012818">
    <property type="entry name" value="CbiE"/>
</dbReference>
<dbReference type="GO" id="GO:0032259">
    <property type="term" value="P:methylation"/>
    <property type="evidence" value="ECO:0007669"/>
    <property type="project" value="UniProtKB-KW"/>
</dbReference>
<feature type="domain" description="Tetrapyrrole methylase" evidence="6">
    <location>
        <begin position="10"/>
        <end position="183"/>
    </location>
</feature>
<name>D5BRB0_PUNMI</name>
<proteinExistence type="predicted"/>
<dbReference type="NCBIfam" id="TIGR02467">
    <property type="entry name" value="CbiE"/>
    <property type="match status" value="1"/>
</dbReference>
<evidence type="ECO:0000256" key="4">
    <source>
        <dbReference type="ARBA" id="ARBA00022679"/>
    </source>
</evidence>
<reference evidence="7 8" key="1">
    <citation type="journal article" date="2010" name="J. Bacteriol.">
        <title>Complete genome sequence of "Candidatus Puniceispirillum marinum" IMCC1322, a representative of the SAR116 clade in the Alphaproteobacteria.</title>
        <authorList>
            <person name="Oh H.M."/>
            <person name="Kwon K.K."/>
            <person name="Kang I."/>
            <person name="Kang S.G."/>
            <person name="Lee J.H."/>
            <person name="Kim S.J."/>
            <person name="Cho J.C."/>
        </authorList>
    </citation>
    <scope>NUCLEOTIDE SEQUENCE [LARGE SCALE GENOMIC DNA]</scope>
    <source>
        <strain evidence="7 8">IMCC1322</strain>
    </source>
</reference>
<dbReference type="PANTHER" id="PTHR43182:SF1">
    <property type="entry name" value="COBALT-PRECORRIN-7 C(5)-METHYLTRANSFERASE"/>
    <property type="match status" value="1"/>
</dbReference>
<dbReference type="RefSeq" id="WP_013045436.1">
    <property type="nucleotide sequence ID" value="NC_014010.1"/>
</dbReference>
<dbReference type="InterPro" id="IPR014008">
    <property type="entry name" value="Cbl_synth_MTase_CbiT"/>
</dbReference>
<dbReference type="InterPro" id="IPR014777">
    <property type="entry name" value="4pyrrole_Mease_sub1"/>
</dbReference>
<dbReference type="NCBIfam" id="TIGR02469">
    <property type="entry name" value="CbiT"/>
    <property type="match status" value="1"/>
</dbReference>
<evidence type="ECO:0000256" key="2">
    <source>
        <dbReference type="ARBA" id="ARBA00022573"/>
    </source>
</evidence>
<dbReference type="eggNOG" id="COG2241">
    <property type="taxonomic scope" value="Bacteria"/>
</dbReference>
<evidence type="ECO:0000313" key="7">
    <source>
        <dbReference type="EMBL" id="ADE38807.1"/>
    </source>
</evidence>
<dbReference type="Gene3D" id="3.40.1010.10">
    <property type="entry name" value="Cobalt-precorrin-4 Transmethylase, Domain 1"/>
    <property type="match status" value="1"/>
</dbReference>
<protein>
    <submittedName>
        <fullName evidence="7">SAM (And some other nucleotide) binding motif protein</fullName>
    </submittedName>
</protein>
<evidence type="ECO:0000313" key="8">
    <source>
        <dbReference type="Proteomes" id="UP000007460"/>
    </source>
</evidence>
<dbReference type="Gene3D" id="3.40.50.150">
    <property type="entry name" value="Vaccinia Virus protein VP39"/>
    <property type="match status" value="1"/>
</dbReference>
<dbReference type="Proteomes" id="UP000007460">
    <property type="component" value="Chromosome"/>
</dbReference>
<dbReference type="InterPro" id="IPR050714">
    <property type="entry name" value="Cobalamin_biosynth_MTase"/>
</dbReference>
<keyword evidence="2" id="KW-0169">Cobalamin biosynthesis</keyword>
<keyword evidence="5" id="KW-0949">S-adenosyl-L-methionine</keyword>
<dbReference type="STRING" id="488538.SAR116_0564"/>
<keyword evidence="4" id="KW-0808">Transferase</keyword>
<dbReference type="Pfam" id="PF00590">
    <property type="entry name" value="TP_methylase"/>
    <property type="match status" value="1"/>
</dbReference>
<dbReference type="AlphaFoldDB" id="D5BRB0"/>
<dbReference type="CDD" id="cd11644">
    <property type="entry name" value="Precorrin-6Y-MT"/>
    <property type="match status" value="1"/>
</dbReference>
<dbReference type="GO" id="GO:0009236">
    <property type="term" value="P:cobalamin biosynthetic process"/>
    <property type="evidence" value="ECO:0007669"/>
    <property type="project" value="UniProtKB-UniPathway"/>
</dbReference>